<dbReference type="EMBL" id="BAAAYK010000038">
    <property type="protein sequence ID" value="GAA3364228.1"/>
    <property type="molecule type" value="Genomic_DNA"/>
</dbReference>
<proteinExistence type="predicted"/>
<keyword evidence="1" id="KW-0472">Membrane</keyword>
<comment type="caution">
    <text evidence="2">The sequence shown here is derived from an EMBL/GenBank/DDBJ whole genome shotgun (WGS) entry which is preliminary data.</text>
</comment>
<keyword evidence="3" id="KW-1185">Reference proteome</keyword>
<accession>A0ABP6RZI3</accession>
<evidence type="ECO:0000313" key="3">
    <source>
        <dbReference type="Proteomes" id="UP001500483"/>
    </source>
</evidence>
<reference evidence="3" key="1">
    <citation type="journal article" date="2019" name="Int. J. Syst. Evol. Microbiol.">
        <title>The Global Catalogue of Microorganisms (GCM) 10K type strain sequencing project: providing services to taxonomists for standard genome sequencing and annotation.</title>
        <authorList>
            <consortium name="The Broad Institute Genomics Platform"/>
            <consortium name="The Broad Institute Genome Sequencing Center for Infectious Disease"/>
            <person name="Wu L."/>
            <person name="Ma J."/>
        </authorList>
    </citation>
    <scope>NUCLEOTIDE SEQUENCE [LARGE SCALE GENOMIC DNA]</scope>
    <source>
        <strain evidence="3">JCM 9687</strain>
    </source>
</reference>
<name>A0ABP6RZI3_9PSEU</name>
<organism evidence="2 3">
    <name type="scientific">Saccharopolyspora gregorii</name>
    <dbReference type="NCBI Taxonomy" id="33914"/>
    <lineage>
        <taxon>Bacteria</taxon>
        <taxon>Bacillati</taxon>
        <taxon>Actinomycetota</taxon>
        <taxon>Actinomycetes</taxon>
        <taxon>Pseudonocardiales</taxon>
        <taxon>Pseudonocardiaceae</taxon>
        <taxon>Saccharopolyspora</taxon>
    </lineage>
</organism>
<sequence length="131" mass="14762">MTPEQPATAAGGRRPRRQRVVLSDRRRSRPVARTIMELEEQTSVGEVLVSYLVRAQLRSALLMTGLLGAGLFGLPLLFHVLPSLGDMVIAGIRLPWLVLGVLPYPFMVLLGFWYSRAAARHERDFLHMIER</sequence>
<feature type="transmembrane region" description="Helical" evidence="1">
    <location>
        <begin position="94"/>
        <end position="114"/>
    </location>
</feature>
<gene>
    <name evidence="2" type="ORF">GCM10020366_59260</name>
</gene>
<dbReference type="Proteomes" id="UP001500483">
    <property type="component" value="Unassembled WGS sequence"/>
</dbReference>
<feature type="transmembrane region" description="Helical" evidence="1">
    <location>
        <begin position="60"/>
        <end position="82"/>
    </location>
</feature>
<keyword evidence="1" id="KW-0812">Transmembrane</keyword>
<evidence type="ECO:0008006" key="4">
    <source>
        <dbReference type="Google" id="ProtNLM"/>
    </source>
</evidence>
<keyword evidence="1" id="KW-1133">Transmembrane helix</keyword>
<evidence type="ECO:0000313" key="2">
    <source>
        <dbReference type="EMBL" id="GAA3364228.1"/>
    </source>
</evidence>
<evidence type="ECO:0000256" key="1">
    <source>
        <dbReference type="SAM" id="Phobius"/>
    </source>
</evidence>
<protein>
    <recommendedName>
        <fullName evidence="4">DUF485 domain-containing protein</fullName>
    </recommendedName>
</protein>